<comment type="similarity">
    <text evidence="2">Belongs to the class-IV pyridoxal-phosphate-dependent aminotransferase family.</text>
</comment>
<dbReference type="Gene3D" id="3.20.10.10">
    <property type="entry name" value="D-amino Acid Aminotransferase, subunit A, domain 2"/>
    <property type="match status" value="1"/>
</dbReference>
<evidence type="ECO:0000313" key="10">
    <source>
        <dbReference type="Proteomes" id="UP000320762"/>
    </source>
</evidence>
<dbReference type="InterPro" id="IPR005786">
    <property type="entry name" value="B_amino_transII"/>
</dbReference>
<evidence type="ECO:0000256" key="7">
    <source>
        <dbReference type="ARBA" id="ARBA00023304"/>
    </source>
</evidence>
<feature type="modified residue" description="N6-(pyridoxal phosphate)lysine" evidence="8">
    <location>
        <position position="166"/>
    </location>
</feature>
<evidence type="ECO:0000256" key="2">
    <source>
        <dbReference type="ARBA" id="ARBA00009320"/>
    </source>
</evidence>
<dbReference type="OrthoDB" id="1732691at2759"/>
<evidence type="ECO:0000256" key="1">
    <source>
        <dbReference type="ARBA" id="ARBA00001933"/>
    </source>
</evidence>
<comment type="cofactor">
    <cofactor evidence="1">
        <name>pyridoxal 5'-phosphate</name>
        <dbReference type="ChEBI" id="CHEBI:597326"/>
    </cofactor>
</comment>
<dbReference type="GO" id="GO:0005739">
    <property type="term" value="C:mitochondrion"/>
    <property type="evidence" value="ECO:0007669"/>
    <property type="project" value="TreeGrafter"/>
</dbReference>
<name>A0A550CCJ0_9AGAR</name>
<dbReference type="InterPro" id="IPR043132">
    <property type="entry name" value="BCAT-like_C"/>
</dbReference>
<evidence type="ECO:0000256" key="5">
    <source>
        <dbReference type="ARBA" id="ARBA00022679"/>
    </source>
</evidence>
<evidence type="ECO:0000256" key="3">
    <source>
        <dbReference type="ARBA" id="ARBA00022576"/>
    </source>
</evidence>
<reference evidence="9 10" key="1">
    <citation type="journal article" date="2019" name="New Phytol.">
        <title>Comparative genomics reveals unique wood-decay strategies and fruiting body development in the Schizophyllaceae.</title>
        <authorList>
            <person name="Almasi E."/>
            <person name="Sahu N."/>
            <person name="Krizsan K."/>
            <person name="Balint B."/>
            <person name="Kovacs G.M."/>
            <person name="Kiss B."/>
            <person name="Cseklye J."/>
            <person name="Drula E."/>
            <person name="Henrissat B."/>
            <person name="Nagy I."/>
            <person name="Chovatia M."/>
            <person name="Adam C."/>
            <person name="LaButti K."/>
            <person name="Lipzen A."/>
            <person name="Riley R."/>
            <person name="Grigoriev I.V."/>
            <person name="Nagy L.G."/>
        </authorList>
    </citation>
    <scope>NUCLEOTIDE SEQUENCE [LARGE SCALE GENOMIC DNA]</scope>
    <source>
        <strain evidence="9 10">NL-1724</strain>
    </source>
</reference>
<evidence type="ECO:0000256" key="4">
    <source>
        <dbReference type="ARBA" id="ARBA00022605"/>
    </source>
</evidence>
<dbReference type="CDD" id="cd01557">
    <property type="entry name" value="BCAT_beta_family"/>
    <property type="match status" value="1"/>
</dbReference>
<keyword evidence="4" id="KW-0028">Amino-acid biosynthesis</keyword>
<dbReference type="GO" id="GO:0009098">
    <property type="term" value="P:L-leucine biosynthetic process"/>
    <property type="evidence" value="ECO:0007669"/>
    <property type="project" value="TreeGrafter"/>
</dbReference>
<dbReference type="AlphaFoldDB" id="A0A550CCJ0"/>
<sequence>MLMVDYDPSGWNAPEIKPFGPLSLDPTSSCFHYCPCVFEGMKAYLGPDGKPRLFRPELNMARLLRSAVRATLPAFDPAAALELVKRLVAQEARWIPNKPYHGLYIRPTIIGTRPNVGVMPTDDYALFFTVCVPAGPMFKPGSSTPLALLAMEDRVRAWPGGTGAYKLGANYAPAFESQKEAASRGYNQNLWMIGKNQQICEAGIMNFLVVLKREDGSVDLLTPELDGTILPGVTRQSILELARAHTEGRTELDGILPSTKIHTRETLITLPEVREWNAQGKLLEVFACGTAAVVVPIGRIGINDEDIVFPKYEEGYGPVAKALWQRLVAIQEGRIEWEGWSVPCL</sequence>
<keyword evidence="6" id="KW-0663">Pyridoxal phosphate</keyword>
<dbReference type="PANTHER" id="PTHR11825">
    <property type="entry name" value="SUBGROUP IIII AMINOTRANSFERASE"/>
    <property type="match status" value="1"/>
</dbReference>
<dbReference type="InterPro" id="IPR033939">
    <property type="entry name" value="BCAT_family"/>
</dbReference>
<dbReference type="PANTHER" id="PTHR11825:SF44">
    <property type="entry name" value="BRANCHED-CHAIN-AMINO-ACID AMINOTRANSFERASE"/>
    <property type="match status" value="1"/>
</dbReference>
<dbReference type="GO" id="GO:0009099">
    <property type="term" value="P:L-valine biosynthetic process"/>
    <property type="evidence" value="ECO:0007669"/>
    <property type="project" value="TreeGrafter"/>
</dbReference>
<proteinExistence type="inferred from homology"/>
<organism evidence="9 10">
    <name type="scientific">Schizophyllum amplum</name>
    <dbReference type="NCBI Taxonomy" id="97359"/>
    <lineage>
        <taxon>Eukaryota</taxon>
        <taxon>Fungi</taxon>
        <taxon>Dikarya</taxon>
        <taxon>Basidiomycota</taxon>
        <taxon>Agaricomycotina</taxon>
        <taxon>Agaricomycetes</taxon>
        <taxon>Agaricomycetidae</taxon>
        <taxon>Agaricales</taxon>
        <taxon>Schizophyllaceae</taxon>
        <taxon>Schizophyllum</taxon>
    </lineage>
</organism>
<dbReference type="EMBL" id="VDMD01000013">
    <property type="protein sequence ID" value="TRM62406.1"/>
    <property type="molecule type" value="Genomic_DNA"/>
</dbReference>
<protein>
    <submittedName>
        <fullName evidence="9">Aminotransferase</fullName>
    </submittedName>
</protein>
<keyword evidence="7" id="KW-0100">Branched-chain amino acid biosynthesis</keyword>
<evidence type="ECO:0000256" key="6">
    <source>
        <dbReference type="ARBA" id="ARBA00022898"/>
    </source>
</evidence>
<dbReference type="InterPro" id="IPR043131">
    <property type="entry name" value="BCAT-like_N"/>
</dbReference>
<dbReference type="PIRSF" id="PIRSF006468">
    <property type="entry name" value="BCAT1"/>
    <property type="match status" value="1"/>
</dbReference>
<dbReference type="Gene3D" id="3.30.470.10">
    <property type="match status" value="1"/>
</dbReference>
<accession>A0A550CCJ0</accession>
<keyword evidence="5 9" id="KW-0808">Transferase</keyword>
<keyword evidence="3 9" id="KW-0032">Aminotransferase</keyword>
<dbReference type="Pfam" id="PF01063">
    <property type="entry name" value="Aminotran_4"/>
    <property type="match status" value="1"/>
</dbReference>
<dbReference type="STRING" id="97359.A0A550CCJ0"/>
<dbReference type="InterPro" id="IPR036038">
    <property type="entry name" value="Aminotransferase-like"/>
</dbReference>
<dbReference type="SUPFAM" id="SSF56752">
    <property type="entry name" value="D-aminoacid aminotransferase-like PLP-dependent enzymes"/>
    <property type="match status" value="1"/>
</dbReference>
<keyword evidence="10" id="KW-1185">Reference proteome</keyword>
<evidence type="ECO:0000256" key="8">
    <source>
        <dbReference type="PIRSR" id="PIRSR006468-1"/>
    </source>
</evidence>
<evidence type="ECO:0000313" key="9">
    <source>
        <dbReference type="EMBL" id="TRM62406.1"/>
    </source>
</evidence>
<dbReference type="GO" id="GO:0004084">
    <property type="term" value="F:branched-chain-amino-acid transaminase activity"/>
    <property type="evidence" value="ECO:0007669"/>
    <property type="project" value="InterPro"/>
</dbReference>
<gene>
    <name evidence="9" type="ORF">BD626DRAFT_548746</name>
</gene>
<dbReference type="Proteomes" id="UP000320762">
    <property type="component" value="Unassembled WGS sequence"/>
</dbReference>
<dbReference type="InterPro" id="IPR001544">
    <property type="entry name" value="Aminotrans_IV"/>
</dbReference>
<comment type="caution">
    <text evidence="9">The sequence shown here is derived from an EMBL/GenBank/DDBJ whole genome shotgun (WGS) entry which is preliminary data.</text>
</comment>